<keyword evidence="1" id="KW-0507">mRNA processing</keyword>
<feature type="compositionally biased region" description="Basic and acidic residues" evidence="2">
    <location>
        <begin position="924"/>
        <end position="936"/>
    </location>
</feature>
<feature type="compositionally biased region" description="Basic residues" evidence="2">
    <location>
        <begin position="994"/>
        <end position="1003"/>
    </location>
</feature>
<feature type="region of interest" description="Disordered" evidence="2">
    <location>
        <begin position="240"/>
        <end position="262"/>
    </location>
</feature>
<name>A0ABR0UK76_REHGL</name>
<protein>
    <recommendedName>
        <fullName evidence="7">G patch domain-containing protein</fullName>
    </recommendedName>
</protein>
<keyword evidence="6" id="KW-1185">Reference proteome</keyword>
<evidence type="ECO:0000313" key="6">
    <source>
        <dbReference type="Proteomes" id="UP001318860"/>
    </source>
</evidence>
<dbReference type="InterPro" id="IPR000061">
    <property type="entry name" value="Surp"/>
</dbReference>
<evidence type="ECO:0000256" key="2">
    <source>
        <dbReference type="SAM" id="MobiDB-lite"/>
    </source>
</evidence>
<feature type="compositionally biased region" description="Basic and acidic residues" evidence="2">
    <location>
        <begin position="240"/>
        <end position="249"/>
    </location>
</feature>
<dbReference type="Pfam" id="PF07713">
    <property type="entry name" value="DUF1604"/>
    <property type="match status" value="1"/>
</dbReference>
<feature type="domain" description="SURP motif" evidence="3">
    <location>
        <begin position="533"/>
        <end position="575"/>
    </location>
</feature>
<feature type="compositionally biased region" description="Basic residues" evidence="2">
    <location>
        <begin position="1039"/>
        <end position="1060"/>
    </location>
</feature>
<dbReference type="PANTHER" id="PTHR13384">
    <property type="entry name" value="G PATCH DOMAIN-CONTAINING PROTEIN 1"/>
    <property type="match status" value="1"/>
</dbReference>
<feature type="region of interest" description="Disordered" evidence="2">
    <location>
        <begin position="955"/>
        <end position="1070"/>
    </location>
</feature>
<dbReference type="PROSITE" id="PS50174">
    <property type="entry name" value="G_PATCH"/>
    <property type="match status" value="1"/>
</dbReference>
<feature type="region of interest" description="Disordered" evidence="2">
    <location>
        <begin position="919"/>
        <end position="939"/>
    </location>
</feature>
<feature type="compositionally biased region" description="Basic and acidic residues" evidence="2">
    <location>
        <begin position="962"/>
        <end position="976"/>
    </location>
</feature>
<dbReference type="Pfam" id="PF26093">
    <property type="entry name" value="HTH_TGH"/>
    <property type="match status" value="1"/>
</dbReference>
<dbReference type="PROSITE" id="PS50128">
    <property type="entry name" value="SURP"/>
    <property type="match status" value="1"/>
</dbReference>
<gene>
    <name evidence="5" type="ORF">DH2020_043684</name>
</gene>
<evidence type="ECO:0000313" key="5">
    <source>
        <dbReference type="EMBL" id="KAK6122575.1"/>
    </source>
</evidence>
<dbReference type="EMBL" id="JABTTQ020002682">
    <property type="protein sequence ID" value="KAK6122575.1"/>
    <property type="molecule type" value="Genomic_DNA"/>
</dbReference>
<dbReference type="InterPro" id="IPR000467">
    <property type="entry name" value="G_patch_dom"/>
</dbReference>
<comment type="caution">
    <text evidence="5">The sequence shown here is derived from an EMBL/GenBank/DDBJ whole genome shotgun (WGS) entry which is preliminary data.</text>
</comment>
<feature type="region of interest" description="Disordered" evidence="2">
    <location>
        <begin position="585"/>
        <end position="605"/>
    </location>
</feature>
<dbReference type="Pfam" id="PF01805">
    <property type="entry name" value="Surp"/>
    <property type="match status" value="1"/>
</dbReference>
<dbReference type="SUPFAM" id="SSF109905">
    <property type="entry name" value="Surp module (SWAP domain)"/>
    <property type="match status" value="1"/>
</dbReference>
<dbReference type="InterPro" id="IPR011666">
    <property type="entry name" value="DUF1604"/>
</dbReference>
<sequence length="1186" mass="133964">MRRVDKNLVKENDMIIDAKAQDRLAMDKKSERIPLREIQANRDSQGNKGDQKVKQVKKYTKKIKEGSSDYKPMEIENSFGSYISGQKRTLDLADEVEEGEAKKIKEKEMSSDDEDFVFYGTPIEREDEITTRKKKAISGASGQLRTVLPPWKQEVTDEEGRRRFHGAFTGGFSAGYYNSVGSKEGWTPQSFTSSRKSRAEVKQQSIYNFLDEDEKAEFEGRSLGTSMQFDTFGFTAAELARKQAEKEQQKGPSTIPGPVPDELIVPATESIGVKLLLKMGWRQGRSIKDSNRNSLSDARRQARKAFLALSDNVGRDIAHSKLDEEDTGNVPDLPADDDNQLSKSMPAYVIKPKQDLYGLGYDPFKQAPEFRERKRLKMSGKREMEGCSSLSIKGKIGPGFGIGALEDLDAEDEDVYDSGYDFQDTYVQEIEEPSRTSTDTLRILDAKKHDVLPGFKVASHSDRILDRSNLSRLHDHPDTCASTAWRDRFDPPEIPKDFVPHHKFLAPLGNEGERAETPPAEVPAPEDNNLKVLIEGVAALVARCGKLFEDLSKEKNQSSPLFDFLRGGNGSDFYARKLWEERQKHGEQTKLWEGKKPQNSEQLTAERRGKILGEKALERSSRDSSSFIASASSVNVQFKLSDTFTKPASVNEQPDIGKPFDDDPGKQKRFEQFLKEKYEGGLRTKDSGGSSNMSEAARARERLEFEAAAEAIQKGNSGKERKATSQLLSDLSATAALQFTTGGVEIGKVPQDDELITKAMYPRREEFQWRPAPILCKRFDLIDPYMGKPPPAPRVRSKMDSLIFMPDSIKTAIVEDHVSMEHKSSLVPQMDKGKIGQEATENEVQNEVEVENVGRPVDLYKAIFSDDSDDEENTTSDQVEDTQKKIEAANTTLNRLIAGDFLESLGKELGLMVPPEMPLPENKGVQKEKVNVDKGNSDSLSTEIMSATRNVVGSSTNGGITKKTDMRVDGIEERYMNTHKTRNNSSSEDERSRKQSRSHRRKSSSSDSDTSNDSKDYRDRHRSKSRRKDKGSSREKSSSRRHSKHRKHRRKDSPSRSHHSSGKEHEYRKRKKSAQMKLYCLVLTVFRLMLCSVSVFHLHGRNPSSLSGCLWLVRRWWLMLFLDKILGRYFEFEFNTTDCFLFSLDSLKFSLYSLVTFFLEPSLPGTDAFLRCKQSTDRFSSSSSSF</sequence>
<dbReference type="InterPro" id="IPR035967">
    <property type="entry name" value="SWAP/Surp_sf"/>
</dbReference>
<proteinExistence type="predicted"/>
<dbReference type="Gene3D" id="1.10.10.790">
    <property type="entry name" value="Surp module"/>
    <property type="match status" value="1"/>
</dbReference>
<reference evidence="5 6" key="1">
    <citation type="journal article" date="2021" name="Comput. Struct. Biotechnol. J.">
        <title>De novo genome assembly of the potent medicinal plant Rehmannia glutinosa using nanopore technology.</title>
        <authorList>
            <person name="Ma L."/>
            <person name="Dong C."/>
            <person name="Song C."/>
            <person name="Wang X."/>
            <person name="Zheng X."/>
            <person name="Niu Y."/>
            <person name="Chen S."/>
            <person name="Feng W."/>
        </authorList>
    </citation>
    <scope>NUCLEOTIDE SEQUENCE [LARGE SCALE GENOMIC DNA]</scope>
    <source>
        <strain evidence="5">DH-2019</strain>
    </source>
</reference>
<feature type="compositionally biased region" description="Acidic residues" evidence="2">
    <location>
        <begin position="866"/>
        <end position="880"/>
    </location>
</feature>
<dbReference type="Proteomes" id="UP001318860">
    <property type="component" value="Unassembled WGS sequence"/>
</dbReference>
<evidence type="ECO:0000259" key="3">
    <source>
        <dbReference type="PROSITE" id="PS50128"/>
    </source>
</evidence>
<feature type="domain" description="G-patch" evidence="4">
    <location>
        <begin position="268"/>
        <end position="320"/>
    </location>
</feature>
<feature type="region of interest" description="Disordered" evidence="2">
    <location>
        <begin position="320"/>
        <end position="341"/>
    </location>
</feature>
<organism evidence="5 6">
    <name type="scientific">Rehmannia glutinosa</name>
    <name type="common">Chinese foxglove</name>
    <dbReference type="NCBI Taxonomy" id="99300"/>
    <lineage>
        <taxon>Eukaryota</taxon>
        <taxon>Viridiplantae</taxon>
        <taxon>Streptophyta</taxon>
        <taxon>Embryophyta</taxon>
        <taxon>Tracheophyta</taxon>
        <taxon>Spermatophyta</taxon>
        <taxon>Magnoliopsida</taxon>
        <taxon>eudicotyledons</taxon>
        <taxon>Gunneridae</taxon>
        <taxon>Pentapetalae</taxon>
        <taxon>asterids</taxon>
        <taxon>lamiids</taxon>
        <taxon>Lamiales</taxon>
        <taxon>Orobanchaceae</taxon>
        <taxon>Rehmannieae</taxon>
        <taxon>Rehmannia</taxon>
    </lineage>
</organism>
<dbReference type="SMART" id="SM00648">
    <property type="entry name" value="SWAP"/>
    <property type="match status" value="1"/>
</dbReference>
<accession>A0ABR0UK76</accession>
<evidence type="ECO:0008006" key="7">
    <source>
        <dbReference type="Google" id="ProtNLM"/>
    </source>
</evidence>
<dbReference type="PANTHER" id="PTHR13384:SF19">
    <property type="entry name" value="G PATCH DOMAIN-CONTAINING PROTEIN 1"/>
    <property type="match status" value="1"/>
</dbReference>
<feature type="compositionally biased region" description="Basic residues" evidence="2">
    <location>
        <begin position="1020"/>
        <end position="1029"/>
    </location>
</feature>
<evidence type="ECO:0000259" key="4">
    <source>
        <dbReference type="PROSITE" id="PS50174"/>
    </source>
</evidence>
<feature type="region of interest" description="Disordered" evidence="2">
    <location>
        <begin position="863"/>
        <end position="883"/>
    </location>
</feature>
<evidence type="ECO:0000256" key="1">
    <source>
        <dbReference type="ARBA" id="ARBA00022664"/>
    </source>
</evidence>
<feature type="region of interest" description="Disordered" evidence="2">
    <location>
        <begin position="27"/>
        <end position="56"/>
    </location>
</feature>